<dbReference type="PROSITE" id="PS51194">
    <property type="entry name" value="HELICASE_CTER"/>
    <property type="match status" value="1"/>
</dbReference>
<keyword evidence="4" id="KW-0378">Hydrolase</keyword>
<dbReference type="PROSITE" id="PS00690">
    <property type="entry name" value="DEAH_ATP_HELICASE"/>
    <property type="match status" value="1"/>
</dbReference>
<dbReference type="STRING" id="1408163.A0A0F4YKH2"/>
<dbReference type="CDD" id="cd17982">
    <property type="entry name" value="DEXHc_DHX37"/>
    <property type="match status" value="1"/>
</dbReference>
<evidence type="ECO:0000313" key="11">
    <source>
        <dbReference type="EMBL" id="KKA18714.1"/>
    </source>
</evidence>
<comment type="caution">
    <text evidence="11">The sequence shown here is derived from an EMBL/GenBank/DDBJ whole genome shotgun (WGS) entry which is preliminary data.</text>
</comment>
<dbReference type="GO" id="GO:1990904">
    <property type="term" value="C:ribonucleoprotein complex"/>
    <property type="evidence" value="ECO:0007669"/>
    <property type="project" value="UniProtKB-ARBA"/>
</dbReference>
<dbReference type="Pfam" id="PF04408">
    <property type="entry name" value="WHD_HA2"/>
    <property type="match status" value="1"/>
</dbReference>
<dbReference type="CDD" id="cd18791">
    <property type="entry name" value="SF2_C_RHA"/>
    <property type="match status" value="1"/>
</dbReference>
<dbReference type="SMART" id="SM00382">
    <property type="entry name" value="AAA"/>
    <property type="match status" value="1"/>
</dbReference>
<evidence type="ECO:0000256" key="1">
    <source>
        <dbReference type="ARBA" id="ARBA00008792"/>
    </source>
</evidence>
<evidence type="ECO:0000256" key="4">
    <source>
        <dbReference type="ARBA" id="ARBA00022801"/>
    </source>
</evidence>
<feature type="domain" description="Helicase ATP-binding" evidence="9">
    <location>
        <begin position="395"/>
        <end position="572"/>
    </location>
</feature>
<dbReference type="InterPro" id="IPR007502">
    <property type="entry name" value="Helicase-assoc_dom"/>
</dbReference>
<keyword evidence="6" id="KW-0067">ATP-binding</keyword>
<dbReference type="GO" id="GO:0005730">
    <property type="term" value="C:nucleolus"/>
    <property type="evidence" value="ECO:0007669"/>
    <property type="project" value="TreeGrafter"/>
</dbReference>
<dbReference type="GO" id="GO:0000462">
    <property type="term" value="P:maturation of SSU-rRNA from tricistronic rRNA transcript (SSU-rRNA, 5.8S rRNA, LSU-rRNA)"/>
    <property type="evidence" value="ECO:0007669"/>
    <property type="project" value="TreeGrafter"/>
</dbReference>
<dbReference type="InterPro" id="IPR011545">
    <property type="entry name" value="DEAD/DEAH_box_helicase_dom"/>
</dbReference>
<reference evidence="11 12" key="1">
    <citation type="submission" date="2015-04" db="EMBL/GenBank/DDBJ databases">
        <authorList>
            <person name="Heijne W.H."/>
            <person name="Fedorova N.D."/>
            <person name="Nierman W.C."/>
            <person name="Vollebregt A.W."/>
            <person name="Zhao Z."/>
            <person name="Wu L."/>
            <person name="Kumar M."/>
            <person name="Stam H."/>
            <person name="van den Berg M.A."/>
            <person name="Pel H.J."/>
        </authorList>
    </citation>
    <scope>NUCLEOTIDE SEQUENCE [LARGE SCALE GENOMIC DNA]</scope>
    <source>
        <strain evidence="11 12">CBS 393.64</strain>
    </source>
</reference>
<dbReference type="GeneID" id="25319606"/>
<feature type="region of interest" description="Disordered" evidence="8">
    <location>
        <begin position="1"/>
        <end position="44"/>
    </location>
</feature>
<dbReference type="SUPFAM" id="SSF52540">
    <property type="entry name" value="P-loop containing nucleoside triphosphate hydrolases"/>
    <property type="match status" value="1"/>
</dbReference>
<feature type="compositionally biased region" description="Polar residues" evidence="8">
    <location>
        <begin position="140"/>
        <end position="162"/>
    </location>
</feature>
<feature type="region of interest" description="Disordered" evidence="8">
    <location>
        <begin position="930"/>
        <end position="951"/>
    </location>
</feature>
<dbReference type="Gene3D" id="1.20.120.1080">
    <property type="match status" value="1"/>
</dbReference>
<dbReference type="GO" id="GO:0003724">
    <property type="term" value="F:RNA helicase activity"/>
    <property type="evidence" value="ECO:0007669"/>
    <property type="project" value="UniProtKB-EC"/>
</dbReference>
<dbReference type="InterPro" id="IPR027417">
    <property type="entry name" value="P-loop_NTPase"/>
</dbReference>
<evidence type="ECO:0000256" key="5">
    <source>
        <dbReference type="ARBA" id="ARBA00022806"/>
    </source>
</evidence>
<dbReference type="SMART" id="SM00490">
    <property type="entry name" value="HELICc"/>
    <property type="match status" value="1"/>
</dbReference>
<dbReference type="Pfam" id="PF00271">
    <property type="entry name" value="Helicase_C"/>
    <property type="match status" value="1"/>
</dbReference>
<dbReference type="Pfam" id="PF07717">
    <property type="entry name" value="OB_NTP_bind"/>
    <property type="match status" value="1"/>
</dbReference>
<dbReference type="PROSITE" id="PS51192">
    <property type="entry name" value="HELICASE_ATP_BIND_1"/>
    <property type="match status" value="1"/>
</dbReference>
<dbReference type="InterPro" id="IPR048333">
    <property type="entry name" value="HA2_WH"/>
</dbReference>
<dbReference type="RefSeq" id="XP_013325326.1">
    <property type="nucleotide sequence ID" value="XM_013469872.1"/>
</dbReference>
<dbReference type="InterPro" id="IPR014001">
    <property type="entry name" value="Helicase_ATP-bd"/>
</dbReference>
<dbReference type="InterPro" id="IPR003593">
    <property type="entry name" value="AAA+_ATPase"/>
</dbReference>
<keyword evidence="5 11" id="KW-0347">Helicase</keyword>
<comment type="catalytic activity">
    <reaction evidence="7">
        <text>ATP + H2O = ADP + phosphate + H(+)</text>
        <dbReference type="Rhea" id="RHEA:13065"/>
        <dbReference type="ChEBI" id="CHEBI:15377"/>
        <dbReference type="ChEBI" id="CHEBI:15378"/>
        <dbReference type="ChEBI" id="CHEBI:30616"/>
        <dbReference type="ChEBI" id="CHEBI:43474"/>
        <dbReference type="ChEBI" id="CHEBI:456216"/>
        <dbReference type="EC" id="3.6.4.13"/>
    </reaction>
</comment>
<feature type="domain" description="Helicase C-terminal" evidence="10">
    <location>
        <begin position="662"/>
        <end position="842"/>
    </location>
</feature>
<dbReference type="GO" id="GO:0005524">
    <property type="term" value="F:ATP binding"/>
    <property type="evidence" value="ECO:0007669"/>
    <property type="project" value="UniProtKB-KW"/>
</dbReference>
<organism evidence="11 12">
    <name type="scientific">Rasamsonia emersonii (strain ATCC 16479 / CBS 393.64 / IMI 116815)</name>
    <dbReference type="NCBI Taxonomy" id="1408163"/>
    <lineage>
        <taxon>Eukaryota</taxon>
        <taxon>Fungi</taxon>
        <taxon>Dikarya</taxon>
        <taxon>Ascomycota</taxon>
        <taxon>Pezizomycotina</taxon>
        <taxon>Eurotiomycetes</taxon>
        <taxon>Eurotiomycetidae</taxon>
        <taxon>Eurotiales</taxon>
        <taxon>Trichocomaceae</taxon>
        <taxon>Rasamsonia</taxon>
    </lineage>
</organism>
<dbReference type="Pfam" id="PF21010">
    <property type="entry name" value="HA2_C"/>
    <property type="match status" value="1"/>
</dbReference>
<proteinExistence type="inferred from homology"/>
<accession>A0A0F4YKH2</accession>
<dbReference type="AlphaFoldDB" id="A0A0F4YKH2"/>
<evidence type="ECO:0000256" key="8">
    <source>
        <dbReference type="SAM" id="MobiDB-lite"/>
    </source>
</evidence>
<dbReference type="Proteomes" id="UP000053958">
    <property type="component" value="Unassembled WGS sequence"/>
</dbReference>
<keyword evidence="3" id="KW-0547">Nucleotide-binding</keyword>
<evidence type="ECO:0000259" key="9">
    <source>
        <dbReference type="PROSITE" id="PS51192"/>
    </source>
</evidence>
<dbReference type="FunFam" id="3.40.50.300:FF:000637">
    <property type="entry name" value="ATP-dependent RNA helicase DHX37/DHR1"/>
    <property type="match status" value="1"/>
</dbReference>
<evidence type="ECO:0000256" key="2">
    <source>
        <dbReference type="ARBA" id="ARBA00012552"/>
    </source>
</evidence>
<sequence>MAKYTPRERKHKRRQQDSQSAAAPVDTNVAEIMPISKAEKEARRQKLREELRVQQPKMSSKKKKRLEKYIENKLKKEESLELLKKLAQAKVDTSNLRSSKDLGRKKIQNSKRSSSQAVAAKDEEEFTSESDLSDDEFESKSNAQTTSVADANSGLQKQTVQPQIGIGLKRPLEIGEDGFPVIKKRKKRKTKPTVELPWEGFDSEEEKEKDEEAKPDGNNEVDQSPRDSESEDSEDSDTGSEKENASQEEEEATEDEAGGETGGETGDEDEDEGEGEDEDMEEDENEEDLEGPKRIRPRNSAFKEWATQQINEAVGFQPSAGQPLTEQLPASAELVVRKGKTPRNTVYEEEPLPPELQPTKGDPDRKAFSVQVNRPEEVQNARLQLPVVGEEQKIMEAIHNNDSVVIWGATGSGKTTQLPQFLFEAGYGNPESPNPGMIGITQPRRVAAVSMAKRVSDELGQFADQVSYQIRFDTTVSNKTAIKFMTDGILLREIAKDFSLSKYSIIIIDEAHERSVNTDILIGMVSRIVDLRKSMAKEDPNVKPLKLVIMSATLRISDFTQNTHLFRHGPPPLVQAEGRQYPVTIHFSRRTHRDYVEEAFRKVSRGHRKLPPGGMLVFLTGQNEIRYLEKRLKQTFKPTQRGESVQGKVQISAVDAPLETEDLDLAGPDVETSRGVEEDEDGSEVEITGLDDDEIDDEEFNLGEESMDSSTRVHVLPLYSQLPTKEQLKVFEPPPEGSRLIVLATNVAETSLTIPGIRYVFDCGRSKEKQYDLFTGVQTFQIGWISKASADQRAGRAGRTGPGHCYRLYSSAIYESAFPEYTDPEILRTPIEGVVLQMKSMGLHHVINFPFPTPPSREGLAKAEKLLKNLGALSPDGQVTEIGHRLATYPLSPRFGKMLQIGHQHGCMPYVIALVSALAVGELFIPESQVDMSSSSQDENKDKDDDEVYTNADRLEDTAREARRKAYSRAHRLFSKHDDTCDALKYMSAVCAYAYASDEESFCNQMFLRAKGLKEASQLRRQLTDIVRANNPGVIGAYEARLPEPTEKQLKALKQIVTAGFIDNVAIRADLAPVPPEIPRKPKRAIDVPYLTLFRSREGRAVELDKKAVYVHPSSLLAHLSPNEMPQYVVYSHLQQSSPSVISDNTVPKIRMFPLVAPSGLQLSALAHGTPLIEYGKPIGKIEHLGGIPERRECWVVPSLVGDPGSTGWPLPAKKVVQVKDKKEGWVIEKFLT</sequence>
<comment type="similarity">
    <text evidence="1">Belongs to the DEAD box helicase family. DEAH subfamily.</text>
</comment>
<feature type="region of interest" description="Disordered" evidence="8">
    <location>
        <begin position="342"/>
        <end position="366"/>
    </location>
</feature>
<dbReference type="InterPro" id="IPR002464">
    <property type="entry name" value="DNA/RNA_helicase_DEAH_CS"/>
</dbReference>
<evidence type="ECO:0000259" key="10">
    <source>
        <dbReference type="PROSITE" id="PS51194"/>
    </source>
</evidence>
<dbReference type="Pfam" id="PF00270">
    <property type="entry name" value="DEAD"/>
    <property type="match status" value="1"/>
</dbReference>
<dbReference type="PANTHER" id="PTHR18934">
    <property type="entry name" value="ATP-DEPENDENT RNA HELICASE"/>
    <property type="match status" value="1"/>
</dbReference>
<gene>
    <name evidence="11" type="ORF">T310_7330</name>
</gene>
<protein>
    <recommendedName>
        <fullName evidence="2">RNA helicase</fullName>
        <ecNumber evidence="2">3.6.4.13</ecNumber>
    </recommendedName>
</protein>
<feature type="compositionally biased region" description="Acidic residues" evidence="8">
    <location>
        <begin position="229"/>
        <end position="238"/>
    </location>
</feature>
<feature type="compositionally biased region" description="Acidic residues" evidence="8">
    <location>
        <begin position="265"/>
        <end position="289"/>
    </location>
</feature>
<evidence type="ECO:0000256" key="7">
    <source>
        <dbReference type="ARBA" id="ARBA00047984"/>
    </source>
</evidence>
<dbReference type="PANTHER" id="PTHR18934:SF99">
    <property type="entry name" value="ATP-DEPENDENT RNA HELICASE DHX37-RELATED"/>
    <property type="match status" value="1"/>
</dbReference>
<feature type="compositionally biased region" description="Acidic residues" evidence="8">
    <location>
        <begin position="122"/>
        <end position="137"/>
    </location>
</feature>
<dbReference type="EMBL" id="LASV01000425">
    <property type="protein sequence ID" value="KKA18714.1"/>
    <property type="molecule type" value="Genomic_DNA"/>
</dbReference>
<feature type="compositionally biased region" description="Basic residues" evidence="8">
    <location>
        <begin position="182"/>
        <end position="191"/>
    </location>
</feature>
<name>A0A0F4YKH2_RASE3</name>
<dbReference type="InterPro" id="IPR001650">
    <property type="entry name" value="Helicase_C-like"/>
</dbReference>
<dbReference type="OrthoDB" id="10253254at2759"/>
<feature type="compositionally biased region" description="Basic and acidic residues" evidence="8">
    <location>
        <begin position="210"/>
        <end position="228"/>
    </location>
</feature>
<evidence type="ECO:0000256" key="6">
    <source>
        <dbReference type="ARBA" id="ARBA00022840"/>
    </source>
</evidence>
<evidence type="ECO:0000313" key="12">
    <source>
        <dbReference type="Proteomes" id="UP000053958"/>
    </source>
</evidence>
<dbReference type="SMART" id="SM00847">
    <property type="entry name" value="HA2"/>
    <property type="match status" value="1"/>
</dbReference>
<feature type="region of interest" description="Disordered" evidence="8">
    <location>
        <begin position="88"/>
        <end position="302"/>
    </location>
</feature>
<dbReference type="InterPro" id="IPR011709">
    <property type="entry name" value="DEAD-box_helicase_OB_fold"/>
</dbReference>
<dbReference type="EC" id="3.6.4.13" evidence="2"/>
<evidence type="ECO:0000256" key="3">
    <source>
        <dbReference type="ARBA" id="ARBA00022741"/>
    </source>
</evidence>
<keyword evidence="12" id="KW-1185">Reference proteome</keyword>
<dbReference type="Gene3D" id="3.40.50.300">
    <property type="entry name" value="P-loop containing nucleotide triphosphate hydrolases"/>
    <property type="match status" value="2"/>
</dbReference>
<dbReference type="SMART" id="SM00487">
    <property type="entry name" value="DEXDc"/>
    <property type="match status" value="1"/>
</dbReference>
<dbReference type="GO" id="GO:0016787">
    <property type="term" value="F:hydrolase activity"/>
    <property type="evidence" value="ECO:0007669"/>
    <property type="project" value="UniProtKB-KW"/>
</dbReference>
<feature type="compositionally biased region" description="Acidic residues" evidence="8">
    <location>
        <begin position="246"/>
        <end position="258"/>
    </location>
</feature>
<dbReference type="GO" id="GO:0003723">
    <property type="term" value="F:RNA binding"/>
    <property type="evidence" value="ECO:0007669"/>
    <property type="project" value="TreeGrafter"/>
</dbReference>